<keyword evidence="9" id="KW-0132">Cell division</keyword>
<gene>
    <name evidence="7" type="primary">mraZ</name>
    <name evidence="9" type="ORF">C882_0064</name>
</gene>
<dbReference type="GO" id="GO:0000976">
    <property type="term" value="F:transcription cis-regulatory region binding"/>
    <property type="evidence" value="ECO:0007669"/>
    <property type="project" value="TreeGrafter"/>
</dbReference>
<protein>
    <recommendedName>
        <fullName evidence="1 7">Transcriptional regulator MraZ</fullName>
    </recommendedName>
</protein>
<dbReference type="SUPFAM" id="SSF89447">
    <property type="entry name" value="AbrB/MazE/MraZ-like"/>
    <property type="match status" value="1"/>
</dbReference>
<evidence type="ECO:0000256" key="3">
    <source>
        <dbReference type="ARBA" id="ARBA00022737"/>
    </source>
</evidence>
<dbReference type="InterPro" id="IPR035642">
    <property type="entry name" value="MraZ_N"/>
</dbReference>
<dbReference type="EMBL" id="ANHY01000010">
    <property type="protein sequence ID" value="EKV29983.1"/>
    <property type="molecule type" value="Genomic_DNA"/>
</dbReference>
<keyword evidence="3" id="KW-0677">Repeat</keyword>
<dbReference type="InterPro" id="IPR007159">
    <property type="entry name" value="SpoVT-AbrB_dom"/>
</dbReference>
<dbReference type="GO" id="GO:0003700">
    <property type="term" value="F:DNA-binding transcription factor activity"/>
    <property type="evidence" value="ECO:0007669"/>
    <property type="project" value="UniProtKB-UniRule"/>
</dbReference>
<evidence type="ECO:0000313" key="10">
    <source>
        <dbReference type="Proteomes" id="UP000009881"/>
    </source>
</evidence>
<dbReference type="AlphaFoldDB" id="K9HHR1"/>
<dbReference type="CDD" id="cd16320">
    <property type="entry name" value="MraZ_N"/>
    <property type="match status" value="1"/>
</dbReference>
<dbReference type="CDD" id="cd16321">
    <property type="entry name" value="MraZ_C"/>
    <property type="match status" value="1"/>
</dbReference>
<evidence type="ECO:0000256" key="5">
    <source>
        <dbReference type="ARBA" id="ARBA00023125"/>
    </source>
</evidence>
<comment type="similarity">
    <text evidence="7">Belongs to the MraZ family.</text>
</comment>
<feature type="domain" description="SpoVT-AbrB" evidence="8">
    <location>
        <begin position="8"/>
        <end position="56"/>
    </location>
</feature>
<evidence type="ECO:0000313" key="9">
    <source>
        <dbReference type="EMBL" id="EKV29983.1"/>
    </source>
</evidence>
<dbReference type="InterPro" id="IPR035644">
    <property type="entry name" value="MraZ_C"/>
</dbReference>
<dbReference type="PANTHER" id="PTHR34701:SF1">
    <property type="entry name" value="TRANSCRIPTIONAL REGULATOR MRAZ"/>
    <property type="match status" value="1"/>
</dbReference>
<dbReference type="PROSITE" id="PS51740">
    <property type="entry name" value="SPOVT_ABRB"/>
    <property type="match status" value="2"/>
</dbReference>
<dbReference type="GO" id="GO:2000143">
    <property type="term" value="P:negative regulation of DNA-templated transcription initiation"/>
    <property type="evidence" value="ECO:0007669"/>
    <property type="project" value="TreeGrafter"/>
</dbReference>
<dbReference type="GO" id="GO:0051301">
    <property type="term" value="P:cell division"/>
    <property type="evidence" value="ECO:0007669"/>
    <property type="project" value="UniProtKB-KW"/>
</dbReference>
<evidence type="ECO:0000256" key="1">
    <source>
        <dbReference type="ARBA" id="ARBA00013860"/>
    </source>
</evidence>
<dbReference type="Proteomes" id="UP000009881">
    <property type="component" value="Unassembled WGS sequence"/>
</dbReference>
<dbReference type="OrthoDB" id="9807753at2"/>
<dbReference type="PATRIC" id="fig|1238182.3.peg.2280"/>
<sequence length="158" mass="17319">MLALFTGTHTNKVDKKGRVSVPAPFRATLSAQGFEGAWLFPNFTGAQCIEGCGAEFMKKLAAKIEESADPFSETEDDYTSLVFAESQQVAFDPEGRIIIPKAFMEFAGITERASFVGTANRFQIWEPEAREAYMAEKRAARAKTPPRLSARPTEGGMA</sequence>
<proteinExistence type="inferred from homology"/>
<evidence type="ECO:0000259" key="8">
    <source>
        <dbReference type="PROSITE" id="PS51740"/>
    </source>
</evidence>
<feature type="domain" description="SpoVT-AbrB" evidence="8">
    <location>
        <begin position="86"/>
        <end position="129"/>
    </location>
</feature>
<dbReference type="Pfam" id="PF02381">
    <property type="entry name" value="MraZ"/>
    <property type="match status" value="2"/>
</dbReference>
<organism evidence="9 10">
    <name type="scientific">Caenispirillum salinarum AK4</name>
    <dbReference type="NCBI Taxonomy" id="1238182"/>
    <lineage>
        <taxon>Bacteria</taxon>
        <taxon>Pseudomonadati</taxon>
        <taxon>Pseudomonadota</taxon>
        <taxon>Alphaproteobacteria</taxon>
        <taxon>Rhodospirillales</taxon>
        <taxon>Novispirillaceae</taxon>
        <taxon>Caenispirillum</taxon>
    </lineage>
</organism>
<dbReference type="PANTHER" id="PTHR34701">
    <property type="entry name" value="TRANSCRIPTIONAL REGULATOR MRAZ"/>
    <property type="match status" value="1"/>
</dbReference>
<evidence type="ECO:0000256" key="4">
    <source>
        <dbReference type="ARBA" id="ARBA00023015"/>
    </source>
</evidence>
<evidence type="ECO:0000256" key="2">
    <source>
        <dbReference type="ARBA" id="ARBA00022490"/>
    </source>
</evidence>
<dbReference type="InterPro" id="IPR037914">
    <property type="entry name" value="SpoVT-AbrB_sf"/>
</dbReference>
<dbReference type="RefSeq" id="WP_009540724.1">
    <property type="nucleotide sequence ID" value="NZ_ANHY01000010.1"/>
</dbReference>
<dbReference type="GO" id="GO:0009295">
    <property type="term" value="C:nucleoid"/>
    <property type="evidence" value="ECO:0007669"/>
    <property type="project" value="UniProtKB-SubCell"/>
</dbReference>
<evidence type="ECO:0000256" key="6">
    <source>
        <dbReference type="ARBA" id="ARBA00023163"/>
    </source>
</evidence>
<comment type="subunit">
    <text evidence="7">Forms oligomers.</text>
</comment>
<keyword evidence="10" id="KW-1185">Reference proteome</keyword>
<keyword evidence="6 7" id="KW-0804">Transcription</keyword>
<dbReference type="InterPro" id="IPR003444">
    <property type="entry name" value="MraZ"/>
</dbReference>
<dbReference type="STRING" id="1238182.C882_0064"/>
<keyword evidence="5 7" id="KW-0238">DNA-binding</keyword>
<dbReference type="Gene3D" id="3.40.1550.20">
    <property type="entry name" value="Transcriptional regulator MraZ domain"/>
    <property type="match status" value="1"/>
</dbReference>
<keyword evidence="2 7" id="KW-0963">Cytoplasm</keyword>
<comment type="subcellular location">
    <subcellularLocation>
        <location evidence="7">Cytoplasm</location>
        <location evidence="7">Nucleoid</location>
    </subcellularLocation>
</comment>
<name>K9HHR1_9PROT</name>
<accession>K9HHR1</accession>
<dbReference type="HAMAP" id="MF_01008">
    <property type="entry name" value="MraZ"/>
    <property type="match status" value="1"/>
</dbReference>
<dbReference type="InterPro" id="IPR020603">
    <property type="entry name" value="MraZ_dom"/>
</dbReference>
<evidence type="ECO:0000256" key="7">
    <source>
        <dbReference type="HAMAP-Rule" id="MF_01008"/>
    </source>
</evidence>
<keyword evidence="4 7" id="KW-0805">Transcription regulation</keyword>
<reference evidence="9 10" key="1">
    <citation type="journal article" date="2013" name="Genome Announc.">
        <title>Draft Genome Sequence of an Alphaproteobacterium, Caenispirillum salinarum AK4(T), Isolated from a Solar Saltern.</title>
        <authorList>
            <person name="Khatri I."/>
            <person name="Singh A."/>
            <person name="Korpole S."/>
            <person name="Pinnaka A.K."/>
            <person name="Subramanian S."/>
        </authorList>
    </citation>
    <scope>NUCLEOTIDE SEQUENCE [LARGE SCALE GENOMIC DNA]</scope>
    <source>
        <strain evidence="9 10">AK4</strain>
    </source>
</reference>
<comment type="caution">
    <text evidence="9">The sequence shown here is derived from an EMBL/GenBank/DDBJ whole genome shotgun (WGS) entry which is preliminary data.</text>
</comment>
<keyword evidence="9" id="KW-0131">Cell cycle</keyword>
<dbReference type="eggNOG" id="COG2001">
    <property type="taxonomic scope" value="Bacteria"/>
</dbReference>
<dbReference type="InterPro" id="IPR038619">
    <property type="entry name" value="MraZ_sf"/>
</dbReference>
<dbReference type="GO" id="GO:0005737">
    <property type="term" value="C:cytoplasm"/>
    <property type="evidence" value="ECO:0007669"/>
    <property type="project" value="UniProtKB-UniRule"/>
</dbReference>